<protein>
    <recommendedName>
        <fullName evidence="6">TECPR1-like DysF domain-containing protein</fullName>
    </recommendedName>
</protein>
<feature type="domain" description="TECPR1-like DysF" evidence="6">
    <location>
        <begin position="127"/>
        <end position="520"/>
    </location>
</feature>
<evidence type="ECO:0000256" key="5">
    <source>
        <dbReference type="SAM" id="Phobius"/>
    </source>
</evidence>
<evidence type="ECO:0000256" key="1">
    <source>
        <dbReference type="ARBA" id="ARBA00004141"/>
    </source>
</evidence>
<dbReference type="InterPro" id="IPR010482">
    <property type="entry name" value="TECPR1-like_DysF"/>
</dbReference>
<dbReference type="InterPro" id="IPR052816">
    <property type="entry name" value="Peroxisomal_Membrane_PEX28-32"/>
</dbReference>
<dbReference type="GO" id="GO:0007031">
    <property type="term" value="P:peroxisome organization"/>
    <property type="evidence" value="ECO:0007669"/>
    <property type="project" value="UniProtKB-ARBA"/>
</dbReference>
<evidence type="ECO:0000256" key="2">
    <source>
        <dbReference type="ARBA" id="ARBA00022692"/>
    </source>
</evidence>
<dbReference type="OrthoDB" id="74314at2759"/>
<dbReference type="Pfam" id="PF06398">
    <property type="entry name" value="Pex24p"/>
    <property type="match status" value="1"/>
</dbReference>
<organism evidence="7 8">
    <name type="scientific">Hyphopichia burtonii NRRL Y-1933</name>
    <dbReference type="NCBI Taxonomy" id="984485"/>
    <lineage>
        <taxon>Eukaryota</taxon>
        <taxon>Fungi</taxon>
        <taxon>Dikarya</taxon>
        <taxon>Ascomycota</taxon>
        <taxon>Saccharomycotina</taxon>
        <taxon>Pichiomycetes</taxon>
        <taxon>Debaryomycetaceae</taxon>
        <taxon>Hyphopichia</taxon>
    </lineage>
</organism>
<dbReference type="AlphaFoldDB" id="A0A1E4RIG9"/>
<feature type="transmembrane region" description="Helical" evidence="5">
    <location>
        <begin position="256"/>
        <end position="276"/>
    </location>
</feature>
<keyword evidence="2 5" id="KW-0812">Transmembrane</keyword>
<sequence length="543" mass="64668">MDQVSSFLENILASETTEQELEDVINEEIDVVPNNDSKKRMSIASNQSTNSNKYNNEVINIKSIDHSNPKNLKDISSFWYLNSNDEPKNSVMTDKLMEKVISMIIPLTTEKDKVIDDRIIMQQQRPPLSINIMSRNSIQLNQRLSAIFQFIDNVIKFISWYNPYFTIGILLIITHLILKPYLLITLPIFLVMNNILIPNYLNLYPPDKSMIDSSFHQSNPRPYEGGFPLNKYKIPKPIPEFSREFVLNLTDLQNHMILYIKTYDFIIWLFTDYLFFKDENITCLIYLSLIFLSLYSIFILPSILPVIIQYLPIKFLLIVNLWAFVGICHPYFHDFILDFIYDENTRMKTLEIVCKFENFGLKFISDYDQLEETRWVEIFELQKLNSITKIWEKVGFVNDFYTINNPIRKLNKNLFEEYLQENNDLKLSQENESEEEDAQDAMLIKIKQQNQLKDIKAPIDWEFDENLPWQLDLNVNDWVEEKLIQDIVNIDDDEKWVYDFMNIDPNDRSNQLFRRRRWIRNCKRKQSIYSTERLSKSFSSFLM</sequence>
<keyword evidence="3 5" id="KW-1133">Transmembrane helix</keyword>
<feature type="transmembrane region" description="Helical" evidence="5">
    <location>
        <begin position="283"/>
        <end position="307"/>
    </location>
</feature>
<name>A0A1E4RIG9_9ASCO</name>
<keyword evidence="8" id="KW-1185">Reference proteome</keyword>
<reference evidence="8" key="1">
    <citation type="submission" date="2016-05" db="EMBL/GenBank/DDBJ databases">
        <title>Comparative genomics of biotechnologically important yeasts.</title>
        <authorList>
            <consortium name="DOE Joint Genome Institute"/>
            <person name="Riley R."/>
            <person name="Haridas S."/>
            <person name="Wolfe K.H."/>
            <person name="Lopes M.R."/>
            <person name="Hittinger C.T."/>
            <person name="Goker M."/>
            <person name="Salamov A."/>
            <person name="Wisecaver J."/>
            <person name="Long T.M."/>
            <person name="Aerts A.L."/>
            <person name="Barry K."/>
            <person name="Choi C."/>
            <person name="Clum A."/>
            <person name="Coughlan A.Y."/>
            <person name="Deshpande S."/>
            <person name="Douglass A.P."/>
            <person name="Hanson S.J."/>
            <person name="Klenk H.-P."/>
            <person name="Labutti K."/>
            <person name="Lapidus A."/>
            <person name="Lindquist E."/>
            <person name="Lipzen A."/>
            <person name="Meier-Kolthoff J.P."/>
            <person name="Ohm R.A."/>
            <person name="Otillar R.P."/>
            <person name="Pangilinan J."/>
            <person name="Peng Y."/>
            <person name="Rokas A."/>
            <person name="Rosa C.A."/>
            <person name="Scheuner C."/>
            <person name="Sibirny A.A."/>
            <person name="Slot J.C."/>
            <person name="Stielow J.B."/>
            <person name="Sun H."/>
            <person name="Kurtzman C.P."/>
            <person name="Blackwell M."/>
            <person name="Grigoriev I.V."/>
            <person name="Jeffries T.W."/>
        </authorList>
    </citation>
    <scope>NUCLEOTIDE SEQUENCE [LARGE SCALE GENOMIC DNA]</scope>
    <source>
        <strain evidence="8">NRRL Y-1933</strain>
    </source>
</reference>
<proteinExistence type="predicted"/>
<keyword evidence="4 5" id="KW-0472">Membrane</keyword>
<accession>A0A1E4RIG9</accession>
<feature type="transmembrane region" description="Helical" evidence="5">
    <location>
        <begin position="157"/>
        <end position="174"/>
    </location>
</feature>
<dbReference type="PANTHER" id="PTHR28304:SF2">
    <property type="entry name" value="PEROXISOMAL MEMBRANE PROTEIN PEX29"/>
    <property type="match status" value="1"/>
</dbReference>
<feature type="transmembrane region" description="Helical" evidence="5">
    <location>
        <begin position="181"/>
        <end position="201"/>
    </location>
</feature>
<dbReference type="PANTHER" id="PTHR28304">
    <property type="entry name" value="PEROXISOMAL MEMBRANE PROTEIN PEX29"/>
    <property type="match status" value="1"/>
</dbReference>
<gene>
    <name evidence="7" type="ORF">HYPBUDRAFT_157177</name>
</gene>
<feature type="transmembrane region" description="Helical" evidence="5">
    <location>
        <begin position="313"/>
        <end position="332"/>
    </location>
</feature>
<comment type="subcellular location">
    <subcellularLocation>
        <location evidence="1">Membrane</location>
        <topology evidence="1">Multi-pass membrane protein</topology>
    </subcellularLocation>
</comment>
<dbReference type="RefSeq" id="XP_020076139.1">
    <property type="nucleotide sequence ID" value="XM_020222272.1"/>
</dbReference>
<evidence type="ECO:0000313" key="8">
    <source>
        <dbReference type="Proteomes" id="UP000095085"/>
    </source>
</evidence>
<evidence type="ECO:0000256" key="3">
    <source>
        <dbReference type="ARBA" id="ARBA00022989"/>
    </source>
</evidence>
<dbReference type="STRING" id="984485.A0A1E4RIG9"/>
<evidence type="ECO:0000256" key="4">
    <source>
        <dbReference type="ARBA" id="ARBA00023136"/>
    </source>
</evidence>
<dbReference type="EMBL" id="KV454541">
    <property type="protein sequence ID" value="ODV67072.1"/>
    <property type="molecule type" value="Genomic_DNA"/>
</dbReference>
<dbReference type="Proteomes" id="UP000095085">
    <property type="component" value="Unassembled WGS sequence"/>
</dbReference>
<dbReference type="GeneID" id="30996821"/>
<evidence type="ECO:0000313" key="7">
    <source>
        <dbReference type="EMBL" id="ODV67072.1"/>
    </source>
</evidence>
<dbReference type="GO" id="GO:0005778">
    <property type="term" value="C:peroxisomal membrane"/>
    <property type="evidence" value="ECO:0007669"/>
    <property type="project" value="TreeGrafter"/>
</dbReference>
<evidence type="ECO:0000259" key="6">
    <source>
        <dbReference type="Pfam" id="PF06398"/>
    </source>
</evidence>